<name>A0AAV7ZY93_9EUKA</name>
<proteinExistence type="inferred from homology"/>
<dbReference type="InterPro" id="IPR005324">
    <property type="entry name" value="Ribosomal_uS5_C"/>
</dbReference>
<evidence type="ECO:0000256" key="2">
    <source>
        <dbReference type="ARBA" id="ARBA00022980"/>
    </source>
</evidence>
<comment type="similarity">
    <text evidence="1 7">Belongs to the universal ribosomal protein uS5 family.</text>
</comment>
<feature type="region of interest" description="Disordered" evidence="8">
    <location>
        <begin position="1"/>
        <end position="22"/>
    </location>
</feature>
<evidence type="ECO:0000256" key="1">
    <source>
        <dbReference type="ARBA" id="ARBA00008945"/>
    </source>
</evidence>
<dbReference type="InterPro" id="IPR013810">
    <property type="entry name" value="Ribosomal_uS5_N"/>
</dbReference>
<dbReference type="InterPro" id="IPR000851">
    <property type="entry name" value="Ribosomal_uS5"/>
</dbReference>
<dbReference type="PANTHER" id="PTHR13718">
    <property type="entry name" value="RIBOSOMAL S SUBUNIT"/>
    <property type="match status" value="1"/>
</dbReference>
<evidence type="ECO:0000256" key="8">
    <source>
        <dbReference type="SAM" id="MobiDB-lite"/>
    </source>
</evidence>
<dbReference type="Pfam" id="PF03719">
    <property type="entry name" value="Ribosomal_S5_C"/>
    <property type="match status" value="1"/>
</dbReference>
<accession>A0AAV7ZY93</accession>
<evidence type="ECO:0000313" key="11">
    <source>
        <dbReference type="Proteomes" id="UP001146793"/>
    </source>
</evidence>
<dbReference type="GO" id="GO:0022627">
    <property type="term" value="C:cytosolic small ribosomal subunit"/>
    <property type="evidence" value="ECO:0007669"/>
    <property type="project" value="TreeGrafter"/>
</dbReference>
<dbReference type="Gene3D" id="3.30.230.10">
    <property type="match status" value="1"/>
</dbReference>
<comment type="caution">
    <text evidence="10">The sequence shown here is derived from an EMBL/GenBank/DDBJ whole genome shotgun (WGS) entry which is preliminary data.</text>
</comment>
<evidence type="ECO:0000259" key="9">
    <source>
        <dbReference type="PROSITE" id="PS50881"/>
    </source>
</evidence>
<dbReference type="SUPFAM" id="SSF54768">
    <property type="entry name" value="dsRNA-binding domain-like"/>
    <property type="match status" value="1"/>
</dbReference>
<dbReference type="PROSITE" id="PS50881">
    <property type="entry name" value="S5_DSRBD"/>
    <property type="match status" value="1"/>
</dbReference>
<protein>
    <recommendedName>
        <fullName evidence="4">Small ribosomal subunit protein uS5</fullName>
    </recommendedName>
    <alternativeName>
        <fullName evidence="5">40S ribosomal protein S2</fullName>
    </alternativeName>
</protein>
<evidence type="ECO:0000256" key="3">
    <source>
        <dbReference type="ARBA" id="ARBA00023274"/>
    </source>
</evidence>
<feature type="domain" description="S5 DRBM" evidence="9">
    <location>
        <begin position="33"/>
        <end position="96"/>
    </location>
</feature>
<dbReference type="AlphaFoldDB" id="A0AAV7ZY93"/>
<dbReference type="GO" id="GO:0003735">
    <property type="term" value="F:structural constituent of ribosome"/>
    <property type="evidence" value="ECO:0007669"/>
    <property type="project" value="UniProtKB-UniRule"/>
</dbReference>
<keyword evidence="3 6" id="KW-0687">Ribonucleoprotein</keyword>
<evidence type="ECO:0000256" key="4">
    <source>
        <dbReference type="ARBA" id="ARBA00035255"/>
    </source>
</evidence>
<dbReference type="FunFam" id="3.30.230.10:FF:000004">
    <property type="entry name" value="40S ribosomal protein S2"/>
    <property type="match status" value="1"/>
</dbReference>
<dbReference type="SUPFAM" id="SSF54211">
    <property type="entry name" value="Ribosomal protein S5 domain 2-like"/>
    <property type="match status" value="1"/>
</dbReference>
<evidence type="ECO:0000256" key="7">
    <source>
        <dbReference type="RuleBase" id="RU003823"/>
    </source>
</evidence>
<evidence type="ECO:0000256" key="5">
    <source>
        <dbReference type="ARBA" id="ARBA00035407"/>
    </source>
</evidence>
<dbReference type="InterPro" id="IPR005711">
    <property type="entry name" value="Ribosomal_uS5_euk/arc"/>
</dbReference>
<organism evidence="10 11">
    <name type="scientific">Anaeramoeba flamelloides</name>
    <dbReference type="NCBI Taxonomy" id="1746091"/>
    <lineage>
        <taxon>Eukaryota</taxon>
        <taxon>Metamonada</taxon>
        <taxon>Anaeramoebidae</taxon>
        <taxon>Anaeramoeba</taxon>
    </lineage>
</organism>
<keyword evidence="2 6" id="KW-0689">Ribosomal protein</keyword>
<sequence length="223" mass="24672">MSQQGGQNRGRGRERGRGRQKEVWKPLTKLGTVNDEVVKIMSVQKQTKAGQRTRFKAIVVCGDKKGHVGLGIKVAKETAQAINGALRLAKLSMIPVRLGYWGNKLGEPHTIPTKITGKCGSVRVRLVPAPRGAGIVAAKVSSKILSYAGIQDVYTSSRGKSATLPNFIGACFNAVKKTYEFFTLNLWELKPAQLIPYERHSQFLKDKKEKDKLQQSEIDEKKL</sequence>
<dbReference type="FunFam" id="3.30.160.20:FF:000133">
    <property type="entry name" value="40S ribosomal protein S2"/>
    <property type="match status" value="1"/>
</dbReference>
<dbReference type="NCBIfam" id="TIGR01020">
    <property type="entry name" value="uS5_euk_arch"/>
    <property type="match status" value="1"/>
</dbReference>
<dbReference type="InterPro" id="IPR020568">
    <property type="entry name" value="Ribosomal_Su5_D2-typ_SF"/>
</dbReference>
<dbReference type="GO" id="GO:0006412">
    <property type="term" value="P:translation"/>
    <property type="evidence" value="ECO:0007669"/>
    <property type="project" value="InterPro"/>
</dbReference>
<dbReference type="Pfam" id="PF00333">
    <property type="entry name" value="Ribosomal_S5"/>
    <property type="match status" value="1"/>
</dbReference>
<dbReference type="Proteomes" id="UP001146793">
    <property type="component" value="Unassembled WGS sequence"/>
</dbReference>
<dbReference type="Gene3D" id="3.30.160.20">
    <property type="match status" value="1"/>
</dbReference>
<dbReference type="InterPro" id="IPR014721">
    <property type="entry name" value="Ribsml_uS5_D2-typ_fold_subgr"/>
</dbReference>
<gene>
    <name evidence="10" type="ORF">M0812_07789</name>
</gene>
<evidence type="ECO:0000313" key="10">
    <source>
        <dbReference type="EMBL" id="KAJ3446986.1"/>
    </source>
</evidence>
<dbReference type="EMBL" id="JANTQA010000017">
    <property type="protein sequence ID" value="KAJ3446986.1"/>
    <property type="molecule type" value="Genomic_DNA"/>
</dbReference>
<reference evidence="10" key="1">
    <citation type="submission" date="2022-08" db="EMBL/GenBank/DDBJ databases">
        <title>Novel sulphate-reducing endosymbionts in the free-living metamonad Anaeramoeba.</title>
        <authorList>
            <person name="Jerlstrom-Hultqvist J."/>
            <person name="Cepicka I."/>
            <person name="Gallot-Lavallee L."/>
            <person name="Salas-Leiva D."/>
            <person name="Curtis B.A."/>
            <person name="Zahonova K."/>
            <person name="Pipaliya S."/>
            <person name="Dacks J."/>
            <person name="Roger A.J."/>
        </authorList>
    </citation>
    <scope>NUCLEOTIDE SEQUENCE</scope>
    <source>
        <strain evidence="10">Busselton2</strain>
    </source>
</reference>
<feature type="compositionally biased region" description="Basic and acidic residues" evidence="8">
    <location>
        <begin position="11"/>
        <end position="22"/>
    </location>
</feature>
<dbReference type="PANTHER" id="PTHR13718:SF4">
    <property type="entry name" value="40S RIBOSOMAL PROTEIN S2"/>
    <property type="match status" value="1"/>
</dbReference>
<dbReference type="GO" id="GO:0003723">
    <property type="term" value="F:RNA binding"/>
    <property type="evidence" value="ECO:0007669"/>
    <property type="project" value="InterPro"/>
</dbReference>
<evidence type="ECO:0000256" key="6">
    <source>
        <dbReference type="PROSITE-ProRule" id="PRU00268"/>
    </source>
</evidence>